<reference evidence="2" key="1">
    <citation type="journal article" date="2008" name="Nat. Genet.">
        <title>The Pristionchus pacificus genome provides a unique perspective on nematode lifestyle and parasitism.</title>
        <authorList>
            <person name="Dieterich C."/>
            <person name="Clifton S.W."/>
            <person name="Schuster L.N."/>
            <person name="Chinwalla A."/>
            <person name="Delehaunty K."/>
            <person name="Dinkelacker I."/>
            <person name="Fulton L."/>
            <person name="Fulton R."/>
            <person name="Godfrey J."/>
            <person name="Minx P."/>
            <person name="Mitreva M."/>
            <person name="Roeseler W."/>
            <person name="Tian H."/>
            <person name="Witte H."/>
            <person name="Yang S.P."/>
            <person name="Wilson R.K."/>
            <person name="Sommer R.J."/>
        </authorList>
    </citation>
    <scope>NUCLEOTIDE SEQUENCE [LARGE SCALE GENOMIC DNA]</scope>
    <source>
        <strain evidence="2">PS312</strain>
    </source>
</reference>
<dbReference type="AlphaFoldDB" id="A0A2A6BN59"/>
<dbReference type="EnsemblMetazoa" id="PPA35739.1">
    <property type="protein sequence ID" value="PPA35739.1"/>
    <property type="gene ID" value="WBGene00274108"/>
</dbReference>
<organism evidence="1 2">
    <name type="scientific">Pristionchus pacificus</name>
    <name type="common">Parasitic nematode worm</name>
    <dbReference type="NCBI Taxonomy" id="54126"/>
    <lineage>
        <taxon>Eukaryota</taxon>
        <taxon>Metazoa</taxon>
        <taxon>Ecdysozoa</taxon>
        <taxon>Nematoda</taxon>
        <taxon>Chromadorea</taxon>
        <taxon>Rhabditida</taxon>
        <taxon>Rhabditina</taxon>
        <taxon>Diplogasteromorpha</taxon>
        <taxon>Diplogasteroidea</taxon>
        <taxon>Neodiplogasteridae</taxon>
        <taxon>Pristionchus</taxon>
    </lineage>
</organism>
<name>A0A2A6BN59_PRIPA</name>
<accession>A0A2A6BN59</accession>
<reference evidence="1" key="2">
    <citation type="submission" date="2022-06" db="UniProtKB">
        <authorList>
            <consortium name="EnsemblMetazoa"/>
        </authorList>
    </citation>
    <scope>IDENTIFICATION</scope>
    <source>
        <strain evidence="1">PS312</strain>
    </source>
</reference>
<evidence type="ECO:0000313" key="2">
    <source>
        <dbReference type="Proteomes" id="UP000005239"/>
    </source>
</evidence>
<evidence type="ECO:0000313" key="1">
    <source>
        <dbReference type="EnsemblMetazoa" id="PPA35739.1"/>
    </source>
</evidence>
<protein>
    <submittedName>
        <fullName evidence="1">Uncharacterized protein</fullName>
    </submittedName>
</protein>
<sequence>MRLCFSDRRFGRCNSCSWAPRRWTPDDHQRRTCNRPSSVEDSLSQKDLMRLSSKVYEIPRAERAQPGYCRGYGRQTTVLTFSIASREEMCGEIPPCIARIFSPTYAQSGIQLKTDTKIRYLHSSIDVVSEEQIAVVCRISTSRQDNSKFAELSVHITHNLTTTSLSMMITTMMITTHHTITTTTITIIIRTTVGAIVN</sequence>
<dbReference type="Proteomes" id="UP000005239">
    <property type="component" value="Unassembled WGS sequence"/>
</dbReference>
<accession>A0A8R1YP56</accession>
<gene>
    <name evidence="1" type="primary">WBGene00274108</name>
</gene>
<proteinExistence type="predicted"/>
<keyword evidence="2" id="KW-1185">Reference proteome</keyword>